<organism evidence="1 2">
    <name type="scientific">Ruegeria denitrificans</name>
    <dbReference type="NCBI Taxonomy" id="1715692"/>
    <lineage>
        <taxon>Bacteria</taxon>
        <taxon>Pseudomonadati</taxon>
        <taxon>Pseudomonadota</taxon>
        <taxon>Alphaproteobacteria</taxon>
        <taxon>Rhodobacterales</taxon>
        <taxon>Roseobacteraceae</taxon>
        <taxon>Ruegeria</taxon>
    </lineage>
</organism>
<accession>A0A0P1I8Y1</accession>
<dbReference type="STRING" id="1715692.RUE5091_00053"/>
<proteinExistence type="predicted"/>
<keyword evidence="2" id="KW-1185">Reference proteome</keyword>
<dbReference type="AlphaFoldDB" id="A0A0P1I8Y1"/>
<reference evidence="2" key="1">
    <citation type="submission" date="2015-09" db="EMBL/GenBank/DDBJ databases">
        <authorList>
            <person name="Rodrigo-Torres L."/>
            <person name="Arahal D.R."/>
        </authorList>
    </citation>
    <scope>NUCLEOTIDE SEQUENCE [LARGE SCALE GENOMIC DNA]</scope>
    <source>
        <strain evidence="2">CECT 5091</strain>
    </source>
</reference>
<sequence>MIPAGLFASDTCVSLSLPWRILGEARAGLLHRVELLTISRGKKMADTACNYQRIVSVEEVRCALEEAQCQHCGITTNELMSRGELLEICGEELCTDISTGKKTFITIALCPSCHTQAHQDAENKHNPCQVKARWSREGLA</sequence>
<name>A0A0P1I8Y1_9RHOB</name>
<dbReference type="EMBL" id="CYUD01000001">
    <property type="protein sequence ID" value="CUJ82969.1"/>
    <property type="molecule type" value="Genomic_DNA"/>
</dbReference>
<evidence type="ECO:0000313" key="1">
    <source>
        <dbReference type="EMBL" id="CUJ82969.1"/>
    </source>
</evidence>
<protein>
    <submittedName>
        <fullName evidence="1">Uncharacterized protein</fullName>
    </submittedName>
</protein>
<evidence type="ECO:0000313" key="2">
    <source>
        <dbReference type="Proteomes" id="UP000051260"/>
    </source>
</evidence>
<dbReference type="Proteomes" id="UP000051260">
    <property type="component" value="Unassembled WGS sequence"/>
</dbReference>
<gene>
    <name evidence="1" type="ORF">RUE5091_00053</name>
</gene>